<comment type="caution">
    <text evidence="2">The sequence shown here is derived from an EMBL/GenBank/DDBJ whole genome shotgun (WGS) entry which is preliminary data.</text>
</comment>
<dbReference type="AlphaFoldDB" id="A0A834JP39"/>
<organism evidence="2 3">
    <name type="scientific">Vespula germanica</name>
    <name type="common">German yellow jacket</name>
    <name type="synonym">Paravespula germanica</name>
    <dbReference type="NCBI Taxonomy" id="30212"/>
    <lineage>
        <taxon>Eukaryota</taxon>
        <taxon>Metazoa</taxon>
        <taxon>Ecdysozoa</taxon>
        <taxon>Arthropoda</taxon>
        <taxon>Hexapoda</taxon>
        <taxon>Insecta</taxon>
        <taxon>Pterygota</taxon>
        <taxon>Neoptera</taxon>
        <taxon>Endopterygota</taxon>
        <taxon>Hymenoptera</taxon>
        <taxon>Apocrita</taxon>
        <taxon>Aculeata</taxon>
        <taxon>Vespoidea</taxon>
        <taxon>Vespidae</taxon>
        <taxon>Vespinae</taxon>
        <taxon>Vespula</taxon>
    </lineage>
</organism>
<feature type="region of interest" description="Disordered" evidence="1">
    <location>
        <begin position="58"/>
        <end position="102"/>
    </location>
</feature>
<keyword evidence="3" id="KW-1185">Reference proteome</keyword>
<reference evidence="2" key="1">
    <citation type="journal article" date="2020" name="G3 (Bethesda)">
        <title>High-Quality Assemblies for Three Invasive Social Wasps from the &lt;i&gt;Vespula&lt;/i&gt; Genus.</title>
        <authorList>
            <person name="Harrop T.W.R."/>
            <person name="Guhlin J."/>
            <person name="McLaughlin G.M."/>
            <person name="Permina E."/>
            <person name="Stockwell P."/>
            <person name="Gilligan J."/>
            <person name="Le Lec M.F."/>
            <person name="Gruber M.A.M."/>
            <person name="Quinn O."/>
            <person name="Lovegrove M."/>
            <person name="Duncan E.J."/>
            <person name="Remnant E.J."/>
            <person name="Van Eeckhoven J."/>
            <person name="Graham B."/>
            <person name="Knapp R.A."/>
            <person name="Langford K.W."/>
            <person name="Kronenberg Z."/>
            <person name="Press M.O."/>
            <person name="Eacker S.M."/>
            <person name="Wilson-Rankin E.E."/>
            <person name="Purcell J."/>
            <person name="Lester P.J."/>
            <person name="Dearden P.K."/>
        </authorList>
    </citation>
    <scope>NUCLEOTIDE SEQUENCE</scope>
    <source>
        <strain evidence="2">Linc-1</strain>
    </source>
</reference>
<name>A0A834JP39_VESGE</name>
<proteinExistence type="predicted"/>
<dbReference type="Proteomes" id="UP000617340">
    <property type="component" value="Unassembled WGS sequence"/>
</dbReference>
<evidence type="ECO:0000256" key="1">
    <source>
        <dbReference type="SAM" id="MobiDB-lite"/>
    </source>
</evidence>
<feature type="compositionally biased region" description="Acidic residues" evidence="1">
    <location>
        <begin position="82"/>
        <end position="91"/>
    </location>
</feature>
<feature type="region of interest" description="Disordered" evidence="1">
    <location>
        <begin position="1"/>
        <end position="43"/>
    </location>
</feature>
<feature type="compositionally biased region" description="Basic and acidic residues" evidence="1">
    <location>
        <begin position="15"/>
        <end position="24"/>
    </location>
</feature>
<feature type="compositionally biased region" description="Low complexity" evidence="1">
    <location>
        <begin position="25"/>
        <end position="42"/>
    </location>
</feature>
<accession>A0A834JP39</accession>
<evidence type="ECO:0000313" key="3">
    <source>
        <dbReference type="Proteomes" id="UP000617340"/>
    </source>
</evidence>
<dbReference type="EMBL" id="JACSDZ010000011">
    <property type="protein sequence ID" value="KAF7392061.1"/>
    <property type="molecule type" value="Genomic_DNA"/>
</dbReference>
<evidence type="ECO:0000313" key="2">
    <source>
        <dbReference type="EMBL" id="KAF7392061.1"/>
    </source>
</evidence>
<protein>
    <submittedName>
        <fullName evidence="2">Uncharacterized protein</fullName>
    </submittedName>
</protein>
<sequence>MLRTKVGVIEEGGEDEKYTQHVDDTVSSSQSPSTTRTTRGGPFSRWYSWERSCSVNLSDVSSGANEATPLPSHPYHRNSIEKEEEEEEEGEGAPVTCGECAS</sequence>
<gene>
    <name evidence="2" type="ORF">HZH68_011604</name>
</gene>